<comment type="caution">
    <text evidence="2">The sequence shown here is derived from an EMBL/GenBank/DDBJ whole genome shotgun (WGS) entry which is preliminary data.</text>
</comment>
<evidence type="ECO:0000313" key="2">
    <source>
        <dbReference type="EMBL" id="GHC59861.1"/>
    </source>
</evidence>
<sequence length="146" mass="14821">MSSNSPSSTKGADVILAHPLPHPLCAVIAEGTGRTCIGIYTAAPGMLLPRLSAGSAAPAHGYRFAETVAQAAMHPLYAPALSWARRELGMRERKTDTLLGALRAGNAFCTGTAPPCCRRGSPCPTVTPARGTGGRPGTAPGAPMSG</sequence>
<proteinExistence type="predicted"/>
<gene>
    <name evidence="2" type="ORF">GCM10010507_40980</name>
</gene>
<dbReference type="EMBL" id="BMVB01000014">
    <property type="protein sequence ID" value="GHC59861.1"/>
    <property type="molecule type" value="Genomic_DNA"/>
</dbReference>
<reference evidence="2" key="2">
    <citation type="submission" date="2020-09" db="EMBL/GenBank/DDBJ databases">
        <authorList>
            <person name="Sun Q."/>
            <person name="Ohkuma M."/>
        </authorList>
    </citation>
    <scope>NUCLEOTIDE SEQUENCE</scope>
    <source>
        <strain evidence="2">JCM 4633</strain>
    </source>
</reference>
<protein>
    <submittedName>
        <fullName evidence="2">Uncharacterized protein</fullName>
    </submittedName>
</protein>
<feature type="compositionally biased region" description="Low complexity" evidence="1">
    <location>
        <begin position="137"/>
        <end position="146"/>
    </location>
</feature>
<name>A0A918WMJ5_STRCJ</name>
<reference evidence="2" key="1">
    <citation type="journal article" date="2014" name="Int. J. Syst. Evol. Microbiol.">
        <title>Complete genome sequence of Corynebacterium casei LMG S-19264T (=DSM 44701T), isolated from a smear-ripened cheese.</title>
        <authorList>
            <consortium name="US DOE Joint Genome Institute (JGI-PGF)"/>
            <person name="Walter F."/>
            <person name="Albersmeier A."/>
            <person name="Kalinowski J."/>
            <person name="Ruckert C."/>
        </authorList>
    </citation>
    <scope>NUCLEOTIDE SEQUENCE</scope>
    <source>
        <strain evidence="2">JCM 4633</strain>
    </source>
</reference>
<evidence type="ECO:0000313" key="3">
    <source>
        <dbReference type="Proteomes" id="UP000646244"/>
    </source>
</evidence>
<evidence type="ECO:0000256" key="1">
    <source>
        <dbReference type="SAM" id="MobiDB-lite"/>
    </source>
</evidence>
<dbReference type="Proteomes" id="UP000646244">
    <property type="component" value="Unassembled WGS sequence"/>
</dbReference>
<organism evidence="2 3">
    <name type="scientific">Streptomyces cinnamoneus</name>
    <name type="common">Streptoverticillium cinnamoneum</name>
    <dbReference type="NCBI Taxonomy" id="53446"/>
    <lineage>
        <taxon>Bacteria</taxon>
        <taxon>Bacillati</taxon>
        <taxon>Actinomycetota</taxon>
        <taxon>Actinomycetes</taxon>
        <taxon>Kitasatosporales</taxon>
        <taxon>Streptomycetaceae</taxon>
        <taxon>Streptomyces</taxon>
        <taxon>Streptomyces cinnamoneus group</taxon>
    </lineage>
</organism>
<dbReference type="AlphaFoldDB" id="A0A918WMJ5"/>
<feature type="region of interest" description="Disordered" evidence="1">
    <location>
        <begin position="127"/>
        <end position="146"/>
    </location>
</feature>
<accession>A0A918WMJ5</accession>